<dbReference type="CDD" id="cd22771">
    <property type="entry name" value="OTU_plant_OTU7-like"/>
    <property type="match status" value="1"/>
</dbReference>
<dbReference type="AlphaFoldDB" id="A0A6P6S3Q2"/>
<sequence>MGKKKQRNRTSGRNGGEETLPSSKIPSGRSKRNGDAGLNGKKGLMAGGAFAASLLAVGLELRDVVADGNCLFRAASDQLFGEQTQHKKVRAAAVEYMAAHADIFAPFTDCDEEPFARYLRRMAADRTWGGQLELQAISLAFGVNLLIYVAPPEDEEDAAEEPRNASWRTASTKASDAHSKSDQRKGKCTGRAKSEPSDVEAEPQWKLWRMQNFDAKAVCLQVAFHPDTEHYSSVRIVGTSPQAPSTLTLEQLEAYRAKQPQARCCSSRELHEDALLQHLLRAATLAEASQPLCPACTACCHAAQRLGALTAQFNTLDFEGSTLSQHCLPTGKEPERPLVEKAPRQNPGDSSSVCLRGQSCFAAAWKRSRTTPLKIESSNRGRVSGRSAAVEEFDVANSGKLGNGESGGSLGRCSRSSDSSSSSDCAHFRRRSVEGCAAALAGASLGGLFSATDSLGSYLMGCPSLASADAAVPALAFSPPRKGASIATASSTKRTVFATPATRAAAASKGIRVFSKELPLTPSSSIWTAPAAAFRVKIPPPSCNRRARSLPPLRIRLLPCARVWLAGEAASATAAEGAPSLCVASVPDGGAPPSVVAVHGGLAESRFRADSCEGGGRRDGGCAAAQGAAALLPPGSPQQQAQHVARKGKVTKRERAELKRAKRLQREQSRLERRRIAASRGLSGENGGTLPEGEGSPPDLDGTMQKLAHMTRCRGSASGNLRGLLRAPATAYYRGRRLAHRCIAGAAKRLWTRVASPVAERSRQPLAHRVCQSLVLTGEVSCVFFAGLRYGRLVSRFSAALCRAHTVHPSHASSQAPLRGAANALSCGTPPEPAAHEVASHRGQNSPSLTAASRCHYPQGPTNGALTSRALKQVYSVKGEISYGEPSGRHALLEATCSVARPP</sequence>
<dbReference type="PROSITE" id="PS50802">
    <property type="entry name" value="OTU"/>
    <property type="match status" value="1"/>
</dbReference>
<dbReference type="OrthoDB" id="415023at2759"/>
<feature type="compositionally biased region" description="Basic residues" evidence="1">
    <location>
        <begin position="1"/>
        <end position="10"/>
    </location>
</feature>
<feature type="compositionally biased region" description="Polar residues" evidence="1">
    <location>
        <begin position="842"/>
        <end position="851"/>
    </location>
</feature>
<dbReference type="InterPro" id="IPR003323">
    <property type="entry name" value="OTU_dom"/>
</dbReference>
<feature type="region of interest" description="Disordered" evidence="1">
    <location>
        <begin position="327"/>
        <end position="351"/>
    </location>
</feature>
<feature type="compositionally biased region" description="Gly residues" evidence="1">
    <location>
        <begin position="401"/>
        <end position="410"/>
    </location>
</feature>
<feature type="compositionally biased region" description="Basic and acidic residues" evidence="1">
    <location>
        <begin position="175"/>
        <end position="185"/>
    </location>
</feature>
<accession>A0A6P6S3Q2</accession>
<dbReference type="Pfam" id="PF02338">
    <property type="entry name" value="OTU"/>
    <property type="match status" value="1"/>
</dbReference>
<feature type="compositionally biased region" description="Basic and acidic residues" evidence="1">
    <location>
        <begin position="651"/>
        <end position="675"/>
    </location>
</feature>
<feature type="region of interest" description="Disordered" evidence="1">
    <location>
        <begin position="153"/>
        <end position="201"/>
    </location>
</feature>
<protein>
    <submittedName>
        <fullName evidence="4">Uncharacterized protein LOC34624165</fullName>
    </submittedName>
</protein>
<evidence type="ECO:0000313" key="4">
    <source>
        <dbReference type="RefSeq" id="XP_026194469.1"/>
    </source>
</evidence>
<dbReference type="Proteomes" id="UP000515125">
    <property type="component" value="Unplaced"/>
</dbReference>
<evidence type="ECO:0000256" key="1">
    <source>
        <dbReference type="SAM" id="MobiDB-lite"/>
    </source>
</evidence>
<feature type="region of interest" description="Disordered" evidence="1">
    <location>
        <begin position="645"/>
        <end position="703"/>
    </location>
</feature>
<feature type="region of interest" description="Disordered" evidence="1">
    <location>
        <begin position="1"/>
        <end position="38"/>
    </location>
</feature>
<evidence type="ECO:0000259" key="2">
    <source>
        <dbReference type="PROSITE" id="PS50802"/>
    </source>
</evidence>
<feature type="compositionally biased region" description="Basic and acidic residues" evidence="1">
    <location>
        <begin position="332"/>
        <end position="343"/>
    </location>
</feature>
<dbReference type="RefSeq" id="XP_026194469.1">
    <property type="nucleotide sequence ID" value="XM_026338684.1"/>
</dbReference>
<dbReference type="Gene3D" id="3.90.70.80">
    <property type="match status" value="1"/>
</dbReference>
<feature type="region of interest" description="Disordered" evidence="1">
    <location>
        <begin position="833"/>
        <end position="864"/>
    </location>
</feature>
<dbReference type="InterPro" id="IPR038765">
    <property type="entry name" value="Papain-like_cys_pep_sf"/>
</dbReference>
<dbReference type="SUPFAM" id="SSF54001">
    <property type="entry name" value="Cysteine proteinases"/>
    <property type="match status" value="1"/>
</dbReference>
<keyword evidence="3" id="KW-1185">Reference proteome</keyword>
<dbReference type="PANTHER" id="PTHR12419">
    <property type="entry name" value="OTU DOMAIN CONTAINING PROTEIN"/>
    <property type="match status" value="1"/>
</dbReference>
<feature type="region of interest" description="Disordered" evidence="1">
    <location>
        <begin position="397"/>
        <end position="424"/>
    </location>
</feature>
<dbReference type="GO" id="GO:0004843">
    <property type="term" value="F:cysteine-type deubiquitinase activity"/>
    <property type="evidence" value="ECO:0007669"/>
    <property type="project" value="TreeGrafter"/>
</dbReference>
<proteinExistence type="predicted"/>
<dbReference type="InterPro" id="IPR050704">
    <property type="entry name" value="Peptidase_C85-like"/>
</dbReference>
<feature type="domain" description="OTU" evidence="2">
    <location>
        <begin position="59"/>
        <end position="237"/>
    </location>
</feature>
<gene>
    <name evidence="4" type="primary">LOC34624165</name>
</gene>
<reference evidence="4" key="1">
    <citation type="submission" date="2025-08" db="UniProtKB">
        <authorList>
            <consortium name="RefSeq"/>
        </authorList>
    </citation>
    <scope>IDENTIFICATION</scope>
</reference>
<name>A0A6P6S3Q2_9EIME</name>
<organism evidence="3 4">
    <name type="scientific">Cyclospora cayetanensis</name>
    <dbReference type="NCBI Taxonomy" id="88456"/>
    <lineage>
        <taxon>Eukaryota</taxon>
        <taxon>Sar</taxon>
        <taxon>Alveolata</taxon>
        <taxon>Apicomplexa</taxon>
        <taxon>Conoidasida</taxon>
        <taxon>Coccidia</taxon>
        <taxon>Eucoccidiorida</taxon>
        <taxon>Eimeriorina</taxon>
        <taxon>Eimeriidae</taxon>
        <taxon>Cyclospora</taxon>
    </lineage>
</organism>
<dbReference type="GeneID" id="34624165"/>
<dbReference type="GO" id="GO:0016579">
    <property type="term" value="P:protein deubiquitination"/>
    <property type="evidence" value="ECO:0007669"/>
    <property type="project" value="TreeGrafter"/>
</dbReference>
<feature type="compositionally biased region" description="Low complexity" evidence="1">
    <location>
        <begin position="411"/>
        <end position="424"/>
    </location>
</feature>
<evidence type="ECO:0000313" key="3">
    <source>
        <dbReference type="Proteomes" id="UP000515125"/>
    </source>
</evidence>